<dbReference type="PROSITE" id="PS50020">
    <property type="entry name" value="WW_DOMAIN_2"/>
    <property type="match status" value="1"/>
</dbReference>
<evidence type="ECO:0000256" key="4">
    <source>
        <dbReference type="ARBA" id="ARBA00048740"/>
    </source>
</evidence>
<evidence type="ECO:0000256" key="7">
    <source>
        <dbReference type="ARBA" id="ARBA00049790"/>
    </source>
</evidence>
<evidence type="ECO:0000256" key="2">
    <source>
        <dbReference type="ARBA" id="ARBA00025783"/>
    </source>
</evidence>
<protein>
    <recommendedName>
        <fullName evidence="1">Trimethylguanosine synthase</fullName>
    </recommendedName>
    <alternativeName>
        <fullName evidence="7">Cap-specific guanine-N(2) methyltransferase</fullName>
    </alternativeName>
</protein>
<dbReference type="PANTHER" id="PTHR14741:SF32">
    <property type="entry name" value="TRIMETHYLGUANOSINE SYNTHASE"/>
    <property type="match status" value="1"/>
</dbReference>
<gene>
    <name evidence="10" type="ORF">VFH_III232480</name>
</gene>
<dbReference type="InterPro" id="IPR029063">
    <property type="entry name" value="SAM-dependent_MTases_sf"/>
</dbReference>
<dbReference type="Gene3D" id="3.40.50.150">
    <property type="entry name" value="Vaccinia Virus protein VP39"/>
    <property type="match status" value="1"/>
</dbReference>
<dbReference type="PANTHER" id="PTHR14741">
    <property type="entry name" value="S-ADENOSYLMETHIONINE-DEPENDENT METHYLTRANSFERASE RELATED"/>
    <property type="match status" value="1"/>
</dbReference>
<comment type="similarity">
    <text evidence="2">Belongs to the methyltransferase superfamily. Trimethylguanosine synthase family.</text>
</comment>
<feature type="region of interest" description="Disordered" evidence="8">
    <location>
        <begin position="89"/>
        <end position="108"/>
    </location>
</feature>
<proteinExistence type="inferred from homology"/>
<comment type="catalytic activity">
    <reaction evidence="4">
        <text>a 5'-end (N(7)-methyl 5'-triphosphoguanosine)-ribonucleoside in snoRNA + S-adenosyl-L-methionine = a 5'-end (N(2),N(7)-dimethyl 5'-triphosphoguanosine)-ribonucleoside in snoRNA + S-adenosyl-L-homocysteine + H(+)</text>
        <dbReference type="Rhea" id="RHEA:78475"/>
        <dbReference type="Rhea" id="RHEA-COMP:19086"/>
        <dbReference type="Rhea" id="RHEA-COMP:19088"/>
        <dbReference type="ChEBI" id="CHEBI:15378"/>
        <dbReference type="ChEBI" id="CHEBI:57856"/>
        <dbReference type="ChEBI" id="CHEBI:59789"/>
        <dbReference type="ChEBI" id="CHEBI:156461"/>
        <dbReference type="ChEBI" id="CHEBI:172880"/>
    </reaction>
    <physiologicalReaction direction="left-to-right" evidence="4">
        <dbReference type="Rhea" id="RHEA:78476"/>
    </physiologicalReaction>
</comment>
<dbReference type="Pfam" id="PF09445">
    <property type="entry name" value="Methyltransf_15"/>
    <property type="match status" value="1"/>
</dbReference>
<dbReference type="FunFam" id="3.40.50.150:FF:000305">
    <property type="entry name" value="S-adenosyl-L-methionine-dependent methyltransferase superfamily protein"/>
    <property type="match status" value="1"/>
</dbReference>
<evidence type="ECO:0000259" key="9">
    <source>
        <dbReference type="PROSITE" id="PS50020"/>
    </source>
</evidence>
<feature type="region of interest" description="Disordered" evidence="8">
    <location>
        <begin position="419"/>
        <end position="451"/>
    </location>
</feature>
<evidence type="ECO:0000256" key="3">
    <source>
        <dbReference type="ARBA" id="ARBA00047418"/>
    </source>
</evidence>
<sequence>MAITDSDYDGAAIQSLGSLFSVTQVFLWDDGFQVPPSSEDHHSIHESNPIPERSNVIIVPEDLELNKQMNELGLPLSFETNKKCGPVKSKKKRVRSKHPRTCNDPVDEDLNEVNTEEVISPAKFHDKNNSSVSCISMLGQSETSYCDGAVEVDMAQCVSGEGDNASCCAGFANGISREGNNSIKVAENNDVHNSDLDLKIACALDTGVSAGSHLTDCETVFNDDAAATRQSQANESEPLPMSLEENGCDRIDGSNDCGELGDWMVLWDTFYKQRYFYNVKTDISTWDPPPGMEHLVYGGCTELDDREALKSAEECETQNSINPPEETLVEENLSGMQHEDCSAEIGVAAGNLVSGIANNNEDQCLHHSDENLERSSCNDGVSCCSISNTLDYVISSNDRCSQATSEVDHTPMENMVIDTPGLDSKSDPFMSKQKKKVKRKPRRKKFDSETEDLQLQKMPEAYSEIIAKYWCQRYILFTRFDDGVKMDEEGWFSVTPEVIAHYQASRCAGGTVIDCFTGVGGNAIQFAQRCRNVIAIDIDPLKIDYARHNASIYRVDDQIDFIVGDFFLLAPKLKADTVFLSPPWGGPDYAKVSTYDMKTMLRPRDGYTLFNAAKEIASRIVMFLPKNVDFNQLAELSLSASPPWSLEVEKVHLNGKLKAVTAYFCRTPVGGC</sequence>
<dbReference type="InterPro" id="IPR019012">
    <property type="entry name" value="RNA_cap_Gua-N2-MeTrfase"/>
</dbReference>
<comment type="catalytic activity">
    <reaction evidence="5">
        <text>a 5'-end (N(2),N(7)-dimethyl 5'-triphosphoguanosine)-ribonucleoside in snRNA + S-adenosyl-L-methionine = a 5'-end (N(2),N(2),N(7)-trimethyl 5'-triphosphoguanosine)-ribonucleoside in snRNA + S-adenosyl-L-homocysteine + H(+)</text>
        <dbReference type="Rhea" id="RHEA:78479"/>
        <dbReference type="Rhea" id="RHEA-COMP:19087"/>
        <dbReference type="Rhea" id="RHEA-COMP:19089"/>
        <dbReference type="ChEBI" id="CHEBI:15378"/>
        <dbReference type="ChEBI" id="CHEBI:57856"/>
        <dbReference type="ChEBI" id="CHEBI:59789"/>
        <dbReference type="ChEBI" id="CHEBI:167623"/>
        <dbReference type="ChEBI" id="CHEBI:172880"/>
    </reaction>
    <physiologicalReaction direction="left-to-right" evidence="5">
        <dbReference type="Rhea" id="RHEA:78480"/>
    </physiologicalReaction>
</comment>
<comment type="catalytic activity">
    <reaction evidence="6">
        <text>a 5'-end (N(7)-methyl 5'-triphosphoguanosine)-ribonucleoside in snRNA + S-adenosyl-L-methionine = a 5'-end (N(2),N(7)-dimethyl 5'-triphosphoguanosine)-ribonucleoside in snRNA + S-adenosyl-L-homocysteine + H(+)</text>
        <dbReference type="Rhea" id="RHEA:78471"/>
        <dbReference type="Rhea" id="RHEA-COMP:19085"/>
        <dbReference type="Rhea" id="RHEA-COMP:19087"/>
        <dbReference type="ChEBI" id="CHEBI:15378"/>
        <dbReference type="ChEBI" id="CHEBI:57856"/>
        <dbReference type="ChEBI" id="CHEBI:59789"/>
        <dbReference type="ChEBI" id="CHEBI:156461"/>
        <dbReference type="ChEBI" id="CHEBI:172880"/>
    </reaction>
    <physiologicalReaction direction="left-to-right" evidence="6">
        <dbReference type="Rhea" id="RHEA:78472"/>
    </physiologicalReaction>
</comment>
<dbReference type="GO" id="GO:0071164">
    <property type="term" value="F:RNA cap trimethylguanosine synthase activity"/>
    <property type="evidence" value="ECO:0007669"/>
    <property type="project" value="EnsemblPlants"/>
</dbReference>
<dbReference type="GO" id="GO:0009409">
    <property type="term" value="P:response to cold"/>
    <property type="evidence" value="ECO:0007669"/>
    <property type="project" value="EnsemblPlants"/>
</dbReference>
<feature type="compositionally biased region" description="Basic residues" evidence="8">
    <location>
        <begin position="89"/>
        <end position="100"/>
    </location>
</feature>
<comment type="catalytic activity">
    <reaction evidence="3">
        <text>a 5'-end (N(2),N(7)-dimethyl 5'-triphosphoguanosine)-ribonucleoside in snoRNA + S-adenosyl-L-methionine = a 5'-end (N(2),N(2),N(7)-trimethyl 5'-triphosphoguanosine)-ribonucleoside in snoRNA + S-adenosyl-L-homocysteine + H(+)</text>
        <dbReference type="Rhea" id="RHEA:78507"/>
        <dbReference type="Rhea" id="RHEA-COMP:19088"/>
        <dbReference type="Rhea" id="RHEA-COMP:19090"/>
        <dbReference type="ChEBI" id="CHEBI:15378"/>
        <dbReference type="ChEBI" id="CHEBI:57856"/>
        <dbReference type="ChEBI" id="CHEBI:59789"/>
        <dbReference type="ChEBI" id="CHEBI:167623"/>
        <dbReference type="ChEBI" id="CHEBI:172880"/>
    </reaction>
    <physiologicalReaction direction="left-to-right" evidence="3">
        <dbReference type="Rhea" id="RHEA:78508"/>
    </physiologicalReaction>
</comment>
<evidence type="ECO:0000256" key="5">
    <source>
        <dbReference type="ARBA" id="ARBA00048763"/>
    </source>
</evidence>
<dbReference type="EMBL" id="OX451738">
    <property type="protein sequence ID" value="CAI8606490.1"/>
    <property type="molecule type" value="Genomic_DNA"/>
</dbReference>
<evidence type="ECO:0000256" key="8">
    <source>
        <dbReference type="SAM" id="MobiDB-lite"/>
    </source>
</evidence>
<organism evidence="10 11">
    <name type="scientific">Vicia faba</name>
    <name type="common">Broad bean</name>
    <name type="synonym">Faba vulgaris</name>
    <dbReference type="NCBI Taxonomy" id="3906"/>
    <lineage>
        <taxon>Eukaryota</taxon>
        <taxon>Viridiplantae</taxon>
        <taxon>Streptophyta</taxon>
        <taxon>Embryophyta</taxon>
        <taxon>Tracheophyta</taxon>
        <taxon>Spermatophyta</taxon>
        <taxon>Magnoliopsida</taxon>
        <taxon>eudicotyledons</taxon>
        <taxon>Gunneridae</taxon>
        <taxon>Pentapetalae</taxon>
        <taxon>rosids</taxon>
        <taxon>fabids</taxon>
        <taxon>Fabales</taxon>
        <taxon>Fabaceae</taxon>
        <taxon>Papilionoideae</taxon>
        <taxon>50 kb inversion clade</taxon>
        <taxon>NPAAA clade</taxon>
        <taxon>Hologalegina</taxon>
        <taxon>IRL clade</taxon>
        <taxon>Fabeae</taxon>
        <taxon>Vicia</taxon>
    </lineage>
</organism>
<evidence type="ECO:0000313" key="11">
    <source>
        <dbReference type="Proteomes" id="UP001157006"/>
    </source>
</evidence>
<accession>A0AAV1A792</accession>
<reference evidence="10 11" key="1">
    <citation type="submission" date="2023-01" db="EMBL/GenBank/DDBJ databases">
        <authorList>
            <person name="Kreplak J."/>
        </authorList>
    </citation>
    <scope>NUCLEOTIDE SEQUENCE [LARGE SCALE GENOMIC DNA]</scope>
</reference>
<dbReference type="GO" id="GO:0005634">
    <property type="term" value="C:nucleus"/>
    <property type="evidence" value="ECO:0007669"/>
    <property type="project" value="EnsemblPlants"/>
</dbReference>
<dbReference type="Proteomes" id="UP001157006">
    <property type="component" value="Chromosome 3"/>
</dbReference>
<evidence type="ECO:0000313" key="10">
    <source>
        <dbReference type="EMBL" id="CAI8606490.1"/>
    </source>
</evidence>
<feature type="compositionally biased region" description="Basic residues" evidence="8">
    <location>
        <begin position="432"/>
        <end position="445"/>
    </location>
</feature>
<dbReference type="PROSITE" id="PS01159">
    <property type="entry name" value="WW_DOMAIN_1"/>
    <property type="match status" value="1"/>
</dbReference>
<keyword evidence="11" id="KW-1185">Reference proteome</keyword>
<dbReference type="InterPro" id="IPR001202">
    <property type="entry name" value="WW_dom"/>
</dbReference>
<dbReference type="CDD" id="cd02440">
    <property type="entry name" value="AdoMet_MTases"/>
    <property type="match status" value="1"/>
</dbReference>
<dbReference type="CDD" id="cd00201">
    <property type="entry name" value="WW"/>
    <property type="match status" value="1"/>
</dbReference>
<feature type="domain" description="WW" evidence="9">
    <location>
        <begin position="263"/>
        <end position="291"/>
    </location>
</feature>
<evidence type="ECO:0000256" key="6">
    <source>
        <dbReference type="ARBA" id="ARBA00049075"/>
    </source>
</evidence>
<name>A0AAV1A792_VICFA</name>
<dbReference type="SUPFAM" id="SSF53335">
    <property type="entry name" value="S-adenosyl-L-methionine-dependent methyltransferases"/>
    <property type="match status" value="1"/>
</dbReference>
<evidence type="ECO:0000256" key="1">
    <source>
        <dbReference type="ARBA" id="ARBA00018517"/>
    </source>
</evidence>
<dbReference type="AlphaFoldDB" id="A0AAV1A792"/>